<reference evidence="2 3" key="1">
    <citation type="submission" date="2016-09" db="EMBL/GenBank/DDBJ databases">
        <title>Rhizobium oryziradicis sp. nov., isolated from the root of rice.</title>
        <authorList>
            <person name="Zhao J."/>
            <person name="Zhang X."/>
        </authorList>
    </citation>
    <scope>NUCLEOTIDE SEQUENCE [LARGE SCALE GENOMIC DNA]</scope>
    <source>
        <strain evidence="2 3">N19</strain>
    </source>
</reference>
<gene>
    <name evidence="2" type="ORF">BJF95_08095</name>
</gene>
<feature type="transmembrane region" description="Helical" evidence="1">
    <location>
        <begin position="7"/>
        <end position="27"/>
    </location>
</feature>
<sequence length="91" mass="10234">MILLFDCFIFLYLVQYVFIDAMLTPIFGGGATVFLDRIFGSIFGGLAGKEGCGADIIFHYQWGYFFYITTVGSFFLSTILGLVTFLRNRKG</sequence>
<dbReference type="AlphaFoldDB" id="A0A1Q8ZRB6"/>
<keyword evidence="3" id="KW-1185">Reference proteome</keyword>
<keyword evidence="1" id="KW-1133">Transmembrane helix</keyword>
<name>A0A1Q8ZRB6_9HYPH</name>
<evidence type="ECO:0000313" key="3">
    <source>
        <dbReference type="Proteomes" id="UP000186894"/>
    </source>
</evidence>
<comment type="caution">
    <text evidence="2">The sequence shown here is derived from an EMBL/GenBank/DDBJ whole genome shotgun (WGS) entry which is preliminary data.</text>
</comment>
<accession>A0A1Q8ZRB6</accession>
<dbReference type="Proteomes" id="UP000186894">
    <property type="component" value="Unassembled WGS sequence"/>
</dbReference>
<evidence type="ECO:0000256" key="1">
    <source>
        <dbReference type="SAM" id="Phobius"/>
    </source>
</evidence>
<evidence type="ECO:0000313" key="2">
    <source>
        <dbReference type="EMBL" id="OLP44472.1"/>
    </source>
</evidence>
<organism evidence="2 3">
    <name type="scientific">Rhizobium oryziradicis</name>
    <dbReference type="NCBI Taxonomy" id="1867956"/>
    <lineage>
        <taxon>Bacteria</taxon>
        <taxon>Pseudomonadati</taxon>
        <taxon>Pseudomonadota</taxon>
        <taxon>Alphaproteobacteria</taxon>
        <taxon>Hyphomicrobiales</taxon>
        <taxon>Rhizobiaceae</taxon>
        <taxon>Rhizobium/Agrobacterium group</taxon>
        <taxon>Rhizobium</taxon>
    </lineage>
</organism>
<keyword evidence="1" id="KW-0472">Membrane</keyword>
<dbReference type="EMBL" id="MKIM01000027">
    <property type="protein sequence ID" value="OLP44472.1"/>
    <property type="molecule type" value="Genomic_DNA"/>
</dbReference>
<feature type="transmembrane region" description="Helical" evidence="1">
    <location>
        <begin position="64"/>
        <end position="86"/>
    </location>
</feature>
<proteinExistence type="predicted"/>
<protein>
    <submittedName>
        <fullName evidence="2">Uncharacterized protein</fullName>
    </submittedName>
</protein>
<keyword evidence="1" id="KW-0812">Transmembrane</keyword>